<dbReference type="GO" id="GO:0005829">
    <property type="term" value="C:cytosol"/>
    <property type="evidence" value="ECO:0007669"/>
    <property type="project" value="TreeGrafter"/>
</dbReference>
<dbReference type="Proteomes" id="UP000018837">
    <property type="component" value="Unassembled WGS sequence"/>
</dbReference>
<dbReference type="PANTHER" id="PTHR35089:SF1">
    <property type="entry name" value="CHAPERONE PROTEIN SKP"/>
    <property type="match status" value="1"/>
</dbReference>
<evidence type="ECO:0000256" key="4">
    <source>
        <dbReference type="SAM" id="SignalP"/>
    </source>
</evidence>
<sequence>MKKLVVLIFMLLPLGGVFAQDKIAIVNTADIFNAMPEVAAVEKKMAALNEQYEKEFKTMQDEYTKKYSEYMSKQDSLTENIKLRRQQEIQDLETRIQNFVPVAQQEIQKKQQELYEPIQKKMQAAIKAVGDEKGYTYIINPQVLLYTGSSAIDATPLVKAKLGLK</sequence>
<evidence type="ECO:0000313" key="5">
    <source>
        <dbReference type="EMBL" id="ETK01673.1"/>
    </source>
</evidence>
<gene>
    <name evidence="5" type="ORF">N425_08540</name>
</gene>
<evidence type="ECO:0000313" key="6">
    <source>
        <dbReference type="Proteomes" id="UP000018837"/>
    </source>
</evidence>
<dbReference type="Pfam" id="PF03938">
    <property type="entry name" value="OmpH"/>
    <property type="match status" value="1"/>
</dbReference>
<dbReference type="EMBL" id="AYUF01000468">
    <property type="protein sequence ID" value="ETK01673.1"/>
    <property type="molecule type" value="Genomic_DNA"/>
</dbReference>
<keyword evidence="3" id="KW-0175">Coiled coil</keyword>
<comment type="caution">
    <text evidence="5">The sequence shown here is derived from an EMBL/GenBank/DDBJ whole genome shotgun (WGS) entry which is preliminary data.</text>
</comment>
<evidence type="ECO:0000256" key="3">
    <source>
        <dbReference type="SAM" id="Coils"/>
    </source>
</evidence>
<protein>
    <submittedName>
        <fullName evidence="5">Membrane protein</fullName>
    </submittedName>
</protein>
<accession>W2C3N9</accession>
<feature type="coiled-coil region" evidence="3">
    <location>
        <begin position="38"/>
        <end position="69"/>
    </location>
</feature>
<dbReference type="SMART" id="SM00935">
    <property type="entry name" value="OmpH"/>
    <property type="match status" value="1"/>
</dbReference>
<feature type="signal peptide" evidence="4">
    <location>
        <begin position="1"/>
        <end position="19"/>
    </location>
</feature>
<dbReference type="SUPFAM" id="SSF111384">
    <property type="entry name" value="OmpH-like"/>
    <property type="match status" value="1"/>
</dbReference>
<dbReference type="GO" id="GO:0051082">
    <property type="term" value="F:unfolded protein binding"/>
    <property type="evidence" value="ECO:0007669"/>
    <property type="project" value="InterPro"/>
</dbReference>
<dbReference type="GO" id="GO:0050821">
    <property type="term" value="P:protein stabilization"/>
    <property type="evidence" value="ECO:0007669"/>
    <property type="project" value="TreeGrafter"/>
</dbReference>
<dbReference type="AlphaFoldDB" id="W2C3N9"/>
<dbReference type="PANTHER" id="PTHR35089">
    <property type="entry name" value="CHAPERONE PROTEIN SKP"/>
    <property type="match status" value="1"/>
</dbReference>
<feature type="chain" id="PRO_5004812366" evidence="4">
    <location>
        <begin position="20"/>
        <end position="165"/>
    </location>
</feature>
<dbReference type="Gene3D" id="3.30.910.20">
    <property type="entry name" value="Skp domain"/>
    <property type="match status" value="1"/>
</dbReference>
<keyword evidence="2 4" id="KW-0732">Signal</keyword>
<evidence type="ECO:0000256" key="2">
    <source>
        <dbReference type="ARBA" id="ARBA00022729"/>
    </source>
</evidence>
<organism evidence="5 6">
    <name type="scientific">Tannerella sp. oral taxon BU063 isolate Cell 2</name>
    <dbReference type="NCBI Taxonomy" id="1411148"/>
    <lineage>
        <taxon>Bacteria</taxon>
        <taxon>Pseudomonadati</taxon>
        <taxon>Bacteroidota</taxon>
        <taxon>Bacteroidia</taxon>
        <taxon>Bacteroidales</taxon>
        <taxon>Tannerellaceae</taxon>
        <taxon>Tannerella</taxon>
    </lineage>
</organism>
<proteinExistence type="inferred from homology"/>
<evidence type="ECO:0000256" key="1">
    <source>
        <dbReference type="ARBA" id="ARBA00009091"/>
    </source>
</evidence>
<dbReference type="InterPro" id="IPR005632">
    <property type="entry name" value="Chaperone_Skp"/>
</dbReference>
<dbReference type="PATRIC" id="fig|1411148.3.peg.1334"/>
<reference evidence="5 6" key="1">
    <citation type="submission" date="2013-11" db="EMBL/GenBank/DDBJ databases">
        <title>Single cell genomics of uncultured Tannerella BU063 (oral taxon 286).</title>
        <authorList>
            <person name="Beall C.J."/>
            <person name="Campbell A.G."/>
            <person name="Griffen A.L."/>
            <person name="Podar M."/>
            <person name="Leys E.J."/>
        </authorList>
    </citation>
    <scope>NUCLEOTIDE SEQUENCE [LARGE SCALE GENOMIC DNA]</scope>
    <source>
        <strain evidence="5">Cell 2</strain>
    </source>
</reference>
<comment type="similarity">
    <text evidence="1">Belongs to the Skp family.</text>
</comment>
<name>W2C3N9_9BACT</name>
<dbReference type="InterPro" id="IPR024930">
    <property type="entry name" value="Skp_dom_sf"/>
</dbReference>